<dbReference type="InterPro" id="IPR010730">
    <property type="entry name" value="HET"/>
</dbReference>
<dbReference type="Pfam" id="PF06985">
    <property type="entry name" value="HET"/>
    <property type="match status" value="1"/>
</dbReference>
<evidence type="ECO:0000313" key="3">
    <source>
        <dbReference type="EMBL" id="PTB60598.1"/>
    </source>
</evidence>
<feature type="region of interest" description="Disordered" evidence="1">
    <location>
        <begin position="696"/>
        <end position="770"/>
    </location>
</feature>
<dbReference type="EMBL" id="KZ679675">
    <property type="protein sequence ID" value="PTB60598.1"/>
    <property type="molecule type" value="Genomic_DNA"/>
</dbReference>
<evidence type="ECO:0000256" key="1">
    <source>
        <dbReference type="SAM" id="MobiDB-lite"/>
    </source>
</evidence>
<dbReference type="AlphaFoldDB" id="A0A2T4AUF4"/>
<dbReference type="RefSeq" id="XP_024780275.1">
    <property type="nucleotide sequence ID" value="XM_024918203.1"/>
</dbReference>
<accession>A0A2T4AUF4</accession>
<name>A0A2T4AUF4_TRIHA</name>
<feature type="domain" description="Heterokaryon incompatibility" evidence="2">
    <location>
        <begin position="208"/>
        <end position="356"/>
    </location>
</feature>
<dbReference type="PANTHER" id="PTHR33112:SF12">
    <property type="entry name" value="HETEROKARYON INCOMPATIBILITY DOMAIN-CONTAINING PROTEIN"/>
    <property type="match status" value="1"/>
</dbReference>
<sequence length="847" mass="97332">MAWGKPNAHWIRSREVETLPDSGCNLCFATEKLLAGSDATFILQHHSPDFKCECQHYPALIRVTQHDLAVTCETHKAMMEHILKLYNEFLDKMLASRIYKRTYPAYGVELCRSREGVPTITILDHKCRSRKSYEFILRKPPNSNASSQETTIDVSWIDLSRATKWKDNCIDRMGIQCRESDRSVVIAPDWLIDTQENCLVRGDRSMRFVALSYRWGTSVWSRVGLDRINEMQIPGGLSDSFITKLPIIRDAIYVVQNIRERYLWVDAVCIIHEDRAHLSNQVQNMGAIYASAKFTIISTDGDAMSGLPGLQNCSSPRKLEGIFPWTENREVFVRDLPSVSHIFVPEYFKRGWTFQEYILSHRRLIFANQQIHWTCHCGTWHEDLPNLRSPMDEANETVLQSSKILRRRPDLNVLGNLLRSYNNLGMTYPEDALPAIAGILKLISPSFEGGFLFGMPVLCFEAALLWGTRFWYYNMAGAKYRGLTRREHSNRTRGLLPNAELPSWSWIGWKSDYLSLLRDEEDYQVVTYPNQPQEASSRYEKWFTFPTVHWFCQDTPTSTDRYRIKSSWFTPYIEPCIEEFIPGGWTREEYPGANGPDIENTPSVPFGIAGTYVYSHLEFPNRLFWRPFPVHAKRGARQMRQCRFLSCTTKRAYFTCLRKTGCTMVAGAMDYHLELLDYDDQVCGWVQLPTADTPLPSLSRAASPDMEAEACSPDMEAEACSPDMEDEASPDIKDEPETPPDIQDDPETLPDVKDEPETPPNILPSPPDSPSGQLYELVELVVVCRRLYSESIDRRRGLWLNRRAYKPFYGVLCIEWVNGVAYRKGYGYVTQEAWDAHDVDTVNLVLG</sequence>
<feature type="compositionally biased region" description="Pro residues" evidence="1">
    <location>
        <begin position="758"/>
        <end position="769"/>
    </location>
</feature>
<dbReference type="STRING" id="983964.A0A2T4AUF4"/>
<organism evidence="3 4">
    <name type="scientific">Trichoderma harzianum CBS 226.95</name>
    <dbReference type="NCBI Taxonomy" id="983964"/>
    <lineage>
        <taxon>Eukaryota</taxon>
        <taxon>Fungi</taxon>
        <taxon>Dikarya</taxon>
        <taxon>Ascomycota</taxon>
        <taxon>Pezizomycotina</taxon>
        <taxon>Sordariomycetes</taxon>
        <taxon>Hypocreomycetidae</taxon>
        <taxon>Hypocreales</taxon>
        <taxon>Hypocreaceae</taxon>
        <taxon>Trichoderma</taxon>
    </lineage>
</organism>
<evidence type="ECO:0000259" key="2">
    <source>
        <dbReference type="Pfam" id="PF06985"/>
    </source>
</evidence>
<proteinExistence type="predicted"/>
<keyword evidence="4" id="KW-1185">Reference proteome</keyword>
<dbReference type="PANTHER" id="PTHR33112">
    <property type="entry name" value="DOMAIN PROTEIN, PUTATIVE-RELATED"/>
    <property type="match status" value="1"/>
</dbReference>
<reference evidence="3 4" key="1">
    <citation type="submission" date="2016-07" db="EMBL/GenBank/DDBJ databases">
        <title>Multiple horizontal gene transfer events from other fungi enriched the ability of initially mycotrophic Trichoderma (Ascomycota) to feed on dead plant biomass.</title>
        <authorList>
            <consortium name="DOE Joint Genome Institute"/>
            <person name="Aerts A."/>
            <person name="Atanasova L."/>
            <person name="Chenthamara K."/>
            <person name="Zhang J."/>
            <person name="Grujic M."/>
            <person name="Henrissat B."/>
            <person name="Kuo A."/>
            <person name="Salamov A."/>
            <person name="Lipzen A."/>
            <person name="Labutti K."/>
            <person name="Barry K."/>
            <person name="Miao Y."/>
            <person name="Rahimi M.J."/>
            <person name="Shen Q."/>
            <person name="Grigoriev I.V."/>
            <person name="Kubicek C.P."/>
            <person name="Druzhinina I.S."/>
        </authorList>
    </citation>
    <scope>NUCLEOTIDE SEQUENCE [LARGE SCALE GENOMIC DNA]</scope>
    <source>
        <strain evidence="3 4">CBS 226.95</strain>
    </source>
</reference>
<dbReference type="Proteomes" id="UP000241690">
    <property type="component" value="Unassembled WGS sequence"/>
</dbReference>
<gene>
    <name evidence="3" type="ORF">M431DRAFT_502732</name>
</gene>
<dbReference type="GeneID" id="36626772"/>
<evidence type="ECO:0000313" key="4">
    <source>
        <dbReference type="Proteomes" id="UP000241690"/>
    </source>
</evidence>
<protein>
    <recommendedName>
        <fullName evidence="2">Heterokaryon incompatibility domain-containing protein</fullName>
    </recommendedName>
</protein>